<dbReference type="RefSeq" id="WP_305008976.1">
    <property type="nucleotide sequence ID" value="NZ_JAUQSY010000021.1"/>
</dbReference>
<reference evidence="1" key="1">
    <citation type="submission" date="2023-07" db="EMBL/GenBank/DDBJ databases">
        <authorList>
            <person name="Kim M.K."/>
        </authorList>
    </citation>
    <scope>NUCLEOTIDE SEQUENCE</scope>
    <source>
        <strain evidence="1">ASUV-10-1</strain>
    </source>
</reference>
<dbReference type="Proteomes" id="UP001176429">
    <property type="component" value="Unassembled WGS sequence"/>
</dbReference>
<organism evidence="1 2">
    <name type="scientific">Hymenobacter aranciens</name>
    <dbReference type="NCBI Taxonomy" id="3063996"/>
    <lineage>
        <taxon>Bacteria</taxon>
        <taxon>Pseudomonadati</taxon>
        <taxon>Bacteroidota</taxon>
        <taxon>Cytophagia</taxon>
        <taxon>Cytophagales</taxon>
        <taxon>Hymenobacteraceae</taxon>
        <taxon>Hymenobacter</taxon>
    </lineage>
</organism>
<name>A0ABT9BH09_9BACT</name>
<protein>
    <submittedName>
        <fullName evidence="1">ASCH domain-containing protein</fullName>
    </submittedName>
</protein>
<proteinExistence type="predicted"/>
<evidence type="ECO:0000313" key="2">
    <source>
        <dbReference type="Proteomes" id="UP001176429"/>
    </source>
</evidence>
<comment type="caution">
    <text evidence="1">The sequence shown here is derived from an EMBL/GenBank/DDBJ whole genome shotgun (WGS) entry which is preliminary data.</text>
</comment>
<sequence>MTLGFSPEFVPLIVNGTKIHTIRTGQRWSVGQAICFCTNEFQGELRSFRPDGVVTAVQAIRITAGPGPSVCEVDGRPLPDAELAELARRDGFESPAQLRQFFMDNYELPFVGQLVHWTTARY</sequence>
<gene>
    <name evidence="1" type="ORF">Q5H93_22555</name>
</gene>
<keyword evidence="2" id="KW-1185">Reference proteome</keyword>
<accession>A0ABT9BH09</accession>
<dbReference type="EMBL" id="JAUQSY010000021">
    <property type="protein sequence ID" value="MDO7877537.1"/>
    <property type="molecule type" value="Genomic_DNA"/>
</dbReference>
<evidence type="ECO:0000313" key="1">
    <source>
        <dbReference type="EMBL" id="MDO7877537.1"/>
    </source>
</evidence>